<dbReference type="InterPro" id="IPR001909">
    <property type="entry name" value="KRAB"/>
</dbReference>
<evidence type="ECO:0000259" key="2">
    <source>
        <dbReference type="PROSITE" id="PS50805"/>
    </source>
</evidence>
<organism evidence="3 4">
    <name type="scientific">Sus scrofa</name>
    <name type="common">Pig</name>
    <dbReference type="NCBI Taxonomy" id="9823"/>
    <lineage>
        <taxon>Eukaryota</taxon>
        <taxon>Metazoa</taxon>
        <taxon>Chordata</taxon>
        <taxon>Craniata</taxon>
        <taxon>Vertebrata</taxon>
        <taxon>Euteleostomi</taxon>
        <taxon>Mammalia</taxon>
        <taxon>Eutheria</taxon>
        <taxon>Laurasiatheria</taxon>
        <taxon>Artiodactyla</taxon>
        <taxon>Suina</taxon>
        <taxon>Suidae</taxon>
        <taxon>Sus</taxon>
    </lineage>
</organism>
<dbReference type="Gene3D" id="6.10.140.140">
    <property type="match status" value="1"/>
</dbReference>
<dbReference type="PANTHER" id="PTHR23232:SF140">
    <property type="entry name" value="ZFP92 ZINC FINGER PROTEIN"/>
    <property type="match status" value="1"/>
</dbReference>
<dbReference type="InterPro" id="IPR036051">
    <property type="entry name" value="KRAB_dom_sf"/>
</dbReference>
<dbReference type="AlphaFoldDB" id="A0A8W4FCS7"/>
<accession>A0A8W4FCS7</accession>
<feature type="region of interest" description="Disordered" evidence="1">
    <location>
        <begin position="116"/>
        <end position="146"/>
    </location>
</feature>
<feature type="compositionally biased region" description="Low complexity" evidence="1">
    <location>
        <begin position="133"/>
        <end position="146"/>
    </location>
</feature>
<dbReference type="InterPro" id="IPR050169">
    <property type="entry name" value="Krueppel_C2H2_ZnF"/>
</dbReference>
<dbReference type="Proteomes" id="UP000008227">
    <property type="component" value="Chromosome X"/>
</dbReference>
<name>A0A8W4FCS7_PIG</name>
<reference evidence="3" key="1">
    <citation type="journal article" date="2020" name="Gigascience">
        <title>An improved pig reference genome sequence to enable pig genetics and genomics research.</title>
        <authorList>
            <person name="Warr A."/>
            <person name="Affara N."/>
            <person name="Aken B."/>
            <person name="Beiki H."/>
            <person name="Bickhart D.M."/>
            <person name="Billis K."/>
            <person name="Chow W."/>
            <person name="Eory L."/>
            <person name="Finlayson H.A."/>
            <person name="Flicek P."/>
            <person name="Giron C.G."/>
            <person name="Griffin D.K."/>
            <person name="Hall R."/>
            <person name="Hannum G."/>
            <person name="Hourlier T."/>
            <person name="Howe K."/>
            <person name="Hume D.A."/>
            <person name="Izuogu O."/>
            <person name="Kim K."/>
            <person name="Koren S."/>
            <person name="Liu H."/>
            <person name="Manchanda N."/>
            <person name="Martin F.J."/>
            <person name="Nonneman D.J."/>
            <person name="O'Connor R.E."/>
            <person name="Phillippy A.M."/>
            <person name="Rohrer G.A."/>
            <person name="Rosen B.D."/>
            <person name="Rund L.A."/>
            <person name="Sargent C.A."/>
            <person name="Schook L.B."/>
            <person name="Schroeder S.G."/>
            <person name="Schwartz A.S."/>
            <person name="Skinner B.M."/>
            <person name="Talbot R."/>
            <person name="Tseng E."/>
            <person name="Tuggle C.K."/>
            <person name="Watson M."/>
            <person name="Smith T.P.L."/>
            <person name="Archibald A.L."/>
        </authorList>
    </citation>
    <scope>NUCLEOTIDE SEQUENCE [LARGE SCALE GENOMIC DNA]</scope>
    <source>
        <strain evidence="3">Duroc</strain>
    </source>
</reference>
<reference evidence="3" key="2">
    <citation type="submission" date="2025-08" db="UniProtKB">
        <authorList>
            <consortium name="Ensembl"/>
        </authorList>
    </citation>
    <scope>IDENTIFICATION</scope>
</reference>
<dbReference type="CDD" id="cd07765">
    <property type="entry name" value="KRAB_A-box"/>
    <property type="match status" value="1"/>
</dbReference>
<dbReference type="Pfam" id="PF01352">
    <property type="entry name" value="KRAB"/>
    <property type="match status" value="1"/>
</dbReference>
<evidence type="ECO:0000313" key="3">
    <source>
        <dbReference type="Ensembl" id="ENSSSCP00000076109.1"/>
    </source>
</evidence>
<protein>
    <submittedName>
        <fullName evidence="3">ZFP92 zinc finger protein</fullName>
    </submittedName>
</protein>
<feature type="domain" description="KRAB" evidence="2">
    <location>
        <begin position="9"/>
        <end position="80"/>
    </location>
</feature>
<dbReference type="PANTHER" id="PTHR23232">
    <property type="entry name" value="KRAB DOMAIN C2H2 ZINC FINGER"/>
    <property type="match status" value="1"/>
</dbReference>
<gene>
    <name evidence="3" type="primary">ZFP92</name>
</gene>
<dbReference type="PROSITE" id="PS50805">
    <property type="entry name" value="KRAB"/>
    <property type="match status" value="1"/>
</dbReference>
<dbReference type="GO" id="GO:0006355">
    <property type="term" value="P:regulation of DNA-templated transcription"/>
    <property type="evidence" value="ECO:0007669"/>
    <property type="project" value="InterPro"/>
</dbReference>
<dbReference type="SUPFAM" id="SSF109640">
    <property type="entry name" value="KRAB domain (Kruppel-associated box)"/>
    <property type="match status" value="1"/>
</dbReference>
<evidence type="ECO:0000313" key="4">
    <source>
        <dbReference type="Proteomes" id="UP000008227"/>
    </source>
</evidence>
<sequence length="165" mass="18356">AQPGRSRTRRDRDVSVYFTKTEWKLLDLRQRMLYKQVMLENYRHLVSLGFSFSKPHLVSQLERGEGPWVASHRMGAAAGMQAGEWRCPTGGWHGHLGWDMLFRARFTSPMECPSHASSAMSNSWPPPSPCPPSADSHLAASARSSAPDSALLGLGARVRVKDKPN</sequence>
<dbReference type="Ensembl" id="ENSSSCT00000105715.1">
    <property type="protein sequence ID" value="ENSSSCP00000076109.1"/>
    <property type="gene ID" value="ENSSSCG00000012768.5"/>
</dbReference>
<evidence type="ECO:0000256" key="1">
    <source>
        <dbReference type="SAM" id="MobiDB-lite"/>
    </source>
</evidence>
<dbReference type="GeneTree" id="ENSGT00940000162887"/>
<keyword evidence="4" id="KW-1185">Reference proteome</keyword>
<dbReference type="SMART" id="SM00349">
    <property type="entry name" value="KRAB"/>
    <property type="match status" value="1"/>
</dbReference>
<proteinExistence type="predicted"/>
<reference evidence="3" key="3">
    <citation type="submission" date="2025-09" db="UniProtKB">
        <authorList>
            <consortium name="Ensembl"/>
        </authorList>
    </citation>
    <scope>IDENTIFICATION</scope>
</reference>